<dbReference type="SUPFAM" id="SSF46689">
    <property type="entry name" value="Homeodomain-like"/>
    <property type="match status" value="1"/>
</dbReference>
<keyword evidence="4" id="KW-0805">Transcription regulation</keyword>
<evidence type="ECO:0000256" key="2">
    <source>
        <dbReference type="ARBA" id="ARBA00012438"/>
    </source>
</evidence>
<dbReference type="SMART" id="SM00342">
    <property type="entry name" value="HTH_ARAC"/>
    <property type="match status" value="1"/>
</dbReference>
<dbReference type="InterPro" id="IPR011047">
    <property type="entry name" value="Quinoprotein_ADH-like_sf"/>
</dbReference>
<proteinExistence type="predicted"/>
<dbReference type="Gene3D" id="1.10.10.60">
    <property type="entry name" value="Homeodomain-like"/>
    <property type="match status" value="1"/>
</dbReference>
<evidence type="ECO:0000259" key="7">
    <source>
        <dbReference type="PROSITE" id="PS01124"/>
    </source>
</evidence>
<evidence type="ECO:0000313" key="11">
    <source>
        <dbReference type="Proteomes" id="UP001062165"/>
    </source>
</evidence>
<dbReference type="InterPro" id="IPR018060">
    <property type="entry name" value="HTH_AraC"/>
</dbReference>
<dbReference type="Gene3D" id="1.10.287.130">
    <property type="match status" value="1"/>
</dbReference>
<dbReference type="EMBL" id="CP106735">
    <property type="protein sequence ID" value="UXX81083.1"/>
    <property type="molecule type" value="Genomic_DNA"/>
</dbReference>
<dbReference type="CDD" id="cd17574">
    <property type="entry name" value="REC_OmpR"/>
    <property type="match status" value="1"/>
</dbReference>
<evidence type="ECO:0000256" key="1">
    <source>
        <dbReference type="ARBA" id="ARBA00000085"/>
    </source>
</evidence>
<evidence type="ECO:0000259" key="9">
    <source>
        <dbReference type="PROSITE" id="PS50110"/>
    </source>
</evidence>
<dbReference type="InterPro" id="IPR005467">
    <property type="entry name" value="His_kinase_dom"/>
</dbReference>
<feature type="domain" description="Response regulatory" evidence="9">
    <location>
        <begin position="1123"/>
        <end position="1238"/>
    </location>
</feature>
<dbReference type="Pfam" id="PF02518">
    <property type="entry name" value="HATPase_c"/>
    <property type="match status" value="1"/>
</dbReference>
<keyword evidence="11" id="KW-1185">Reference proteome</keyword>
<dbReference type="Pfam" id="PF07494">
    <property type="entry name" value="Reg_prop"/>
    <property type="match status" value="2"/>
</dbReference>
<sequence>MLRILGAVFFWLGNNPSIAADRPLEYAQKLTISDGLAHNGVTSMLEDSKGYLWIGTYDGLNRYDGYNFEVYKNTLEHHQLLSNRVRTITEDKNGNIWIGTDDGISLYNYSEERFSDLYSYLDLAHSMHGPIVRKILMDEENGYMICAMEDGEVLIFNDDDYSFKQAFALPSEMTEQMVHFYDVIKLDKQNYLLASSIGIVRFNLKQGKFYSIIPEDVIQANSITIIGENHFLVTQNAGFVILKIDRSTTDYGMTVESKQMTQFHFNSAMLDDLGHVWLGTVNAGVIQIRGVEALINQTPWMTYRYNEDDGLLRVGCIVSSTLGSSWVGSFNKGLFRFDINENPFKSYNTRMNFPNGFKTNEILHMRAFGRNKIYVTANRGGLALFNTDEQVFEPLPFQMPINSSDRVGGVFVGVDKDIWIKAGSSPGVLRVRQGQSITETVRFEGLPQFDKVRPVNWANDKLGNLWIASNEDVYLVAIDANGETTGVASLNSHPFFKNKPIKLARVIYQDPMYPYIWIGTDADGLFRIEFEKNQPLQEMKVMSFQSDKTNPYAISSDFVSSIIRLPNGELWIGTERGGICKVLDSDKEPKFIVFSEKHGLSNNVVKSIQYDDEYNLWISTNIGLNKFNTKTNVFRKFSLVDGLPFEDFTYPSVQLDNGYFVFSGMEGLCYFKPQDINDSEALPKLEFGNFKVFNDLVQPGDSLHGRVLLDQRINKVDQISLYHNENVFSLELKSLHYSKPDNYFLKYQLYPVNNDWVEVPSSQRTVYYNGLVPGKYELRVMASNSLNQWTQPRVLKIVIDPPFWKTNWAYFGYVLLVALLIGVIMKVLLRINSLRHNLQIEKLEKQQVKELNSSRLELFMNISHEFRTPLTLVSGLISRLANMFKSNKDVTHHLDLVQRQSKKMFQLIEQVHDYQKAQQSLLKLNMAGFDVIDFIDDIKKDFEYLALSSGKHWQVKGDAQSLYMMGDRKKLEIVLNNLISNAFKFTEEGDYITLAFAHKDDEITLSVTDTGRGIDDVDLPNLFKRFYRSWKENTYSVGSGIGLEFSKMLVELHYGTIVVESELGEGSKFIVTIPTKVSETNIYDQGKITDILNTESEIEEVELGADDLMATEIPVDENLKALHVFVVEDNADLREFISEVLSGHFQVSAFHHGMQCLDQMEEEWPDLIVSDILMPEMNGLELCQKVKSDIRTSHIPIILLTSRSTIQDRIVGLEVGADAYINKPFDVKHLIVRAQTLLRNRQQLRERFQNELPLVLQKTDNGQNDHAFLEKLYELMAENLDNQDVDINLFAKELYLNRTHFYQKVKALTNQTPFELLKNYRLKRAAELLMQKDARVNEVYMMTGFKSRTHFAKLFKEKYHATPGKYAEESLDKLKSND</sequence>
<dbReference type="InterPro" id="IPR013783">
    <property type="entry name" value="Ig-like_fold"/>
</dbReference>
<organism evidence="10 11">
    <name type="scientific">Reichenbachiella carrageenanivorans</name>
    <dbReference type="NCBI Taxonomy" id="2979869"/>
    <lineage>
        <taxon>Bacteria</taxon>
        <taxon>Pseudomonadati</taxon>
        <taxon>Bacteroidota</taxon>
        <taxon>Cytophagia</taxon>
        <taxon>Cytophagales</taxon>
        <taxon>Reichenbachiellaceae</taxon>
        <taxon>Reichenbachiella</taxon>
    </lineage>
</organism>
<dbReference type="PANTHER" id="PTHR43547:SF2">
    <property type="entry name" value="HYBRID SIGNAL TRANSDUCTION HISTIDINE KINASE C"/>
    <property type="match status" value="1"/>
</dbReference>
<evidence type="ECO:0000256" key="6">
    <source>
        <dbReference type="PROSITE-ProRule" id="PRU00169"/>
    </source>
</evidence>
<dbReference type="EC" id="2.7.13.3" evidence="2"/>
<dbReference type="InterPro" id="IPR004358">
    <property type="entry name" value="Sig_transdc_His_kin-like_C"/>
</dbReference>
<dbReference type="PANTHER" id="PTHR43547">
    <property type="entry name" value="TWO-COMPONENT HISTIDINE KINASE"/>
    <property type="match status" value="1"/>
</dbReference>
<dbReference type="PROSITE" id="PS01124">
    <property type="entry name" value="HTH_ARAC_FAMILY_2"/>
    <property type="match status" value="1"/>
</dbReference>
<dbReference type="Gene3D" id="3.30.565.10">
    <property type="entry name" value="Histidine kinase-like ATPase, C-terminal domain"/>
    <property type="match status" value="1"/>
</dbReference>
<name>A0ABY6D4Q3_9BACT</name>
<gene>
    <name evidence="10" type="ORF">N7E81_08215</name>
</gene>
<dbReference type="PRINTS" id="PR00344">
    <property type="entry name" value="BCTRLSENSOR"/>
</dbReference>
<dbReference type="InterPro" id="IPR011006">
    <property type="entry name" value="CheY-like_superfamily"/>
</dbReference>
<evidence type="ECO:0000256" key="4">
    <source>
        <dbReference type="ARBA" id="ARBA00023015"/>
    </source>
</evidence>
<keyword evidence="3 6" id="KW-0597">Phosphoprotein</keyword>
<dbReference type="SMART" id="SM00387">
    <property type="entry name" value="HATPase_c"/>
    <property type="match status" value="1"/>
</dbReference>
<dbReference type="SUPFAM" id="SSF63829">
    <property type="entry name" value="Calcium-dependent phosphotriesterase"/>
    <property type="match status" value="2"/>
</dbReference>
<dbReference type="Pfam" id="PF00512">
    <property type="entry name" value="HisKA"/>
    <property type="match status" value="1"/>
</dbReference>
<evidence type="ECO:0000259" key="8">
    <source>
        <dbReference type="PROSITE" id="PS50109"/>
    </source>
</evidence>
<dbReference type="InterPro" id="IPR009057">
    <property type="entry name" value="Homeodomain-like_sf"/>
</dbReference>
<dbReference type="SUPFAM" id="SSF47384">
    <property type="entry name" value="Homodimeric domain of signal transducing histidine kinase"/>
    <property type="match status" value="1"/>
</dbReference>
<dbReference type="Gene3D" id="2.130.10.10">
    <property type="entry name" value="YVTN repeat-like/Quinoprotein amine dehydrogenase"/>
    <property type="match status" value="2"/>
</dbReference>
<dbReference type="SUPFAM" id="SSF50998">
    <property type="entry name" value="Quinoprotein alcohol dehydrogenase-like"/>
    <property type="match status" value="1"/>
</dbReference>
<dbReference type="SMART" id="SM00388">
    <property type="entry name" value="HisKA"/>
    <property type="match status" value="1"/>
</dbReference>
<dbReference type="Gene3D" id="2.60.40.10">
    <property type="entry name" value="Immunoglobulins"/>
    <property type="match status" value="1"/>
</dbReference>
<reference evidence="10" key="1">
    <citation type="submission" date="2022-10" db="EMBL/GenBank/DDBJ databases">
        <title>Comparative genomics and taxonomic characterization of three novel marine species of genus Reichenbachiella exhibiting antioxidant and polysaccharide degradation activities.</title>
        <authorList>
            <person name="Muhammad N."/>
            <person name="Lee Y.-J."/>
            <person name="Ko J."/>
            <person name="Kim S.-G."/>
        </authorList>
    </citation>
    <scope>NUCLEOTIDE SEQUENCE</scope>
    <source>
        <strain evidence="10">Wsw4-B4</strain>
    </source>
</reference>
<dbReference type="Pfam" id="PF00072">
    <property type="entry name" value="Response_reg"/>
    <property type="match status" value="1"/>
</dbReference>
<dbReference type="PROSITE" id="PS50110">
    <property type="entry name" value="RESPONSE_REGULATORY"/>
    <property type="match status" value="1"/>
</dbReference>
<dbReference type="Proteomes" id="UP001062165">
    <property type="component" value="Chromosome"/>
</dbReference>
<evidence type="ECO:0000256" key="3">
    <source>
        <dbReference type="ARBA" id="ARBA00022553"/>
    </source>
</evidence>
<feature type="domain" description="Histidine kinase" evidence="8">
    <location>
        <begin position="861"/>
        <end position="1077"/>
    </location>
</feature>
<dbReference type="InterPro" id="IPR003661">
    <property type="entry name" value="HisK_dim/P_dom"/>
</dbReference>
<feature type="domain" description="HTH araC/xylS-type" evidence="7">
    <location>
        <begin position="1270"/>
        <end position="1369"/>
    </location>
</feature>
<dbReference type="InterPro" id="IPR001789">
    <property type="entry name" value="Sig_transdc_resp-reg_receiver"/>
</dbReference>
<dbReference type="PROSITE" id="PS50109">
    <property type="entry name" value="HIS_KIN"/>
    <property type="match status" value="1"/>
</dbReference>
<dbReference type="InterPro" id="IPR003594">
    <property type="entry name" value="HATPase_dom"/>
</dbReference>
<comment type="catalytic activity">
    <reaction evidence="1">
        <text>ATP + protein L-histidine = ADP + protein N-phospho-L-histidine.</text>
        <dbReference type="EC" id="2.7.13.3"/>
    </reaction>
</comment>
<evidence type="ECO:0000313" key="10">
    <source>
        <dbReference type="EMBL" id="UXX81083.1"/>
    </source>
</evidence>
<protein>
    <recommendedName>
        <fullName evidence="2">histidine kinase</fullName>
        <ecNumber evidence="2">2.7.13.3</ecNumber>
    </recommendedName>
</protein>
<dbReference type="Pfam" id="PF07495">
    <property type="entry name" value="Y_Y_Y"/>
    <property type="match status" value="1"/>
</dbReference>
<dbReference type="SMART" id="SM00448">
    <property type="entry name" value="REC"/>
    <property type="match status" value="1"/>
</dbReference>
<dbReference type="InterPro" id="IPR011110">
    <property type="entry name" value="Reg_prop"/>
</dbReference>
<dbReference type="Pfam" id="PF12833">
    <property type="entry name" value="HTH_18"/>
    <property type="match status" value="1"/>
</dbReference>
<dbReference type="InterPro" id="IPR011123">
    <property type="entry name" value="Y_Y_Y"/>
</dbReference>
<dbReference type="SUPFAM" id="SSF52172">
    <property type="entry name" value="CheY-like"/>
    <property type="match status" value="1"/>
</dbReference>
<dbReference type="InterPro" id="IPR015943">
    <property type="entry name" value="WD40/YVTN_repeat-like_dom_sf"/>
</dbReference>
<dbReference type="Gene3D" id="3.40.50.2300">
    <property type="match status" value="1"/>
</dbReference>
<evidence type="ECO:0000256" key="5">
    <source>
        <dbReference type="ARBA" id="ARBA00023163"/>
    </source>
</evidence>
<keyword evidence="5" id="KW-0804">Transcription</keyword>
<dbReference type="SUPFAM" id="SSF55874">
    <property type="entry name" value="ATPase domain of HSP90 chaperone/DNA topoisomerase II/histidine kinase"/>
    <property type="match status" value="1"/>
</dbReference>
<feature type="modified residue" description="4-aspartylphosphate" evidence="6">
    <location>
        <position position="1171"/>
    </location>
</feature>
<dbReference type="RefSeq" id="WP_263052812.1">
    <property type="nucleotide sequence ID" value="NZ_CP106735.1"/>
</dbReference>
<dbReference type="InterPro" id="IPR036890">
    <property type="entry name" value="HATPase_C_sf"/>
</dbReference>
<dbReference type="InterPro" id="IPR036097">
    <property type="entry name" value="HisK_dim/P_sf"/>
</dbReference>
<dbReference type="CDD" id="cd00082">
    <property type="entry name" value="HisKA"/>
    <property type="match status" value="1"/>
</dbReference>
<accession>A0ABY6D4Q3</accession>